<accession>A0A9D4JDQ1</accession>
<gene>
    <name evidence="1" type="ORF">DPMN_137499</name>
</gene>
<name>A0A9D4JDQ1_DREPO</name>
<proteinExistence type="predicted"/>
<reference evidence="1" key="2">
    <citation type="submission" date="2020-11" db="EMBL/GenBank/DDBJ databases">
        <authorList>
            <person name="McCartney M.A."/>
            <person name="Auch B."/>
            <person name="Kono T."/>
            <person name="Mallez S."/>
            <person name="Becker A."/>
            <person name="Gohl D.M."/>
            <person name="Silverstein K.A.T."/>
            <person name="Koren S."/>
            <person name="Bechman K.B."/>
            <person name="Herman A."/>
            <person name="Abrahante J.E."/>
            <person name="Garbe J."/>
        </authorList>
    </citation>
    <scope>NUCLEOTIDE SEQUENCE</scope>
    <source>
        <strain evidence="1">Duluth1</strain>
        <tissue evidence="1">Whole animal</tissue>
    </source>
</reference>
<protein>
    <submittedName>
        <fullName evidence="1">Uncharacterized protein</fullName>
    </submittedName>
</protein>
<dbReference type="EMBL" id="JAIWYP010000006">
    <property type="protein sequence ID" value="KAH3809136.1"/>
    <property type="molecule type" value="Genomic_DNA"/>
</dbReference>
<reference evidence="1" key="1">
    <citation type="journal article" date="2019" name="bioRxiv">
        <title>The Genome of the Zebra Mussel, Dreissena polymorpha: A Resource for Invasive Species Research.</title>
        <authorList>
            <person name="McCartney M.A."/>
            <person name="Auch B."/>
            <person name="Kono T."/>
            <person name="Mallez S."/>
            <person name="Zhang Y."/>
            <person name="Obille A."/>
            <person name="Becker A."/>
            <person name="Abrahante J.E."/>
            <person name="Garbe J."/>
            <person name="Badalamenti J.P."/>
            <person name="Herman A."/>
            <person name="Mangelson H."/>
            <person name="Liachko I."/>
            <person name="Sullivan S."/>
            <person name="Sone E.D."/>
            <person name="Koren S."/>
            <person name="Silverstein K.A.T."/>
            <person name="Beckman K.B."/>
            <person name="Gohl D.M."/>
        </authorList>
    </citation>
    <scope>NUCLEOTIDE SEQUENCE</scope>
    <source>
        <strain evidence="1">Duluth1</strain>
        <tissue evidence="1">Whole animal</tissue>
    </source>
</reference>
<sequence>MRNALPMGQTQLSRSATTLPRLYCWNRSPDQVQPPETIFCHLSGCGLLCQSWIAKLAYIGDHRFPR</sequence>
<dbReference type="AlphaFoldDB" id="A0A9D4JDQ1"/>
<evidence type="ECO:0000313" key="2">
    <source>
        <dbReference type="Proteomes" id="UP000828390"/>
    </source>
</evidence>
<keyword evidence="2" id="KW-1185">Reference proteome</keyword>
<comment type="caution">
    <text evidence="1">The sequence shown here is derived from an EMBL/GenBank/DDBJ whole genome shotgun (WGS) entry which is preliminary data.</text>
</comment>
<evidence type="ECO:0000313" key="1">
    <source>
        <dbReference type="EMBL" id="KAH3809136.1"/>
    </source>
</evidence>
<organism evidence="1 2">
    <name type="scientific">Dreissena polymorpha</name>
    <name type="common">Zebra mussel</name>
    <name type="synonym">Mytilus polymorpha</name>
    <dbReference type="NCBI Taxonomy" id="45954"/>
    <lineage>
        <taxon>Eukaryota</taxon>
        <taxon>Metazoa</taxon>
        <taxon>Spiralia</taxon>
        <taxon>Lophotrochozoa</taxon>
        <taxon>Mollusca</taxon>
        <taxon>Bivalvia</taxon>
        <taxon>Autobranchia</taxon>
        <taxon>Heteroconchia</taxon>
        <taxon>Euheterodonta</taxon>
        <taxon>Imparidentia</taxon>
        <taxon>Neoheterodontei</taxon>
        <taxon>Myida</taxon>
        <taxon>Dreissenoidea</taxon>
        <taxon>Dreissenidae</taxon>
        <taxon>Dreissena</taxon>
    </lineage>
</organism>
<dbReference type="Proteomes" id="UP000828390">
    <property type="component" value="Unassembled WGS sequence"/>
</dbReference>